<name>A0A6J7PH52_9ZZZZ</name>
<protein>
    <submittedName>
        <fullName evidence="1">Unannotated protein</fullName>
    </submittedName>
</protein>
<gene>
    <name evidence="1" type="ORF">UFOPK4057_00552</name>
</gene>
<organism evidence="1">
    <name type="scientific">freshwater metagenome</name>
    <dbReference type="NCBI Taxonomy" id="449393"/>
    <lineage>
        <taxon>unclassified sequences</taxon>
        <taxon>metagenomes</taxon>
        <taxon>ecological metagenomes</taxon>
    </lineage>
</organism>
<proteinExistence type="predicted"/>
<dbReference type="AlphaFoldDB" id="A0A6J7PH52"/>
<reference evidence="1" key="1">
    <citation type="submission" date="2020-05" db="EMBL/GenBank/DDBJ databases">
        <authorList>
            <person name="Chiriac C."/>
            <person name="Salcher M."/>
            <person name="Ghai R."/>
            <person name="Kavagutti S V."/>
        </authorList>
    </citation>
    <scope>NUCLEOTIDE SEQUENCE</scope>
</reference>
<accession>A0A6J7PH52</accession>
<sequence length="44" mass="4782">MGRDKKAIDSLTFVLDSAEGLELVSGVSEEYIREALADLTLRLG</sequence>
<dbReference type="EMBL" id="CAFBPC010000104">
    <property type="protein sequence ID" value="CAB5004970.1"/>
    <property type="molecule type" value="Genomic_DNA"/>
</dbReference>
<evidence type="ECO:0000313" key="1">
    <source>
        <dbReference type="EMBL" id="CAB5004970.1"/>
    </source>
</evidence>